<keyword evidence="9" id="KW-0067">ATP-binding</keyword>
<dbReference type="Gene3D" id="3.30.930.10">
    <property type="entry name" value="Bira Bifunctional Protein, Domain 2"/>
    <property type="match status" value="1"/>
</dbReference>
<evidence type="ECO:0000259" key="15">
    <source>
        <dbReference type="PROSITE" id="PS50862"/>
    </source>
</evidence>
<dbReference type="PROSITE" id="PS51375">
    <property type="entry name" value="PPR"/>
    <property type="match status" value="6"/>
</dbReference>
<dbReference type="PRINTS" id="PR00981">
    <property type="entry name" value="TRNASYNTHSER"/>
</dbReference>
<keyword evidence="10" id="KW-0648">Protein biosynthesis</keyword>
<evidence type="ECO:0000256" key="2">
    <source>
        <dbReference type="ARBA" id="ARBA00006643"/>
    </source>
</evidence>
<dbReference type="InterPro" id="IPR046960">
    <property type="entry name" value="PPR_At4g14850-like_plant"/>
</dbReference>
<dbReference type="Pfam" id="PF13041">
    <property type="entry name" value="PPR_2"/>
    <property type="match status" value="4"/>
</dbReference>
<dbReference type="InterPro" id="IPR046848">
    <property type="entry name" value="E_motif"/>
</dbReference>
<dbReference type="Gene3D" id="1.10.287.40">
    <property type="entry name" value="Serine-tRNA synthetase, tRNA binding domain"/>
    <property type="match status" value="1"/>
</dbReference>
<evidence type="ECO:0000256" key="10">
    <source>
        <dbReference type="ARBA" id="ARBA00022917"/>
    </source>
</evidence>
<comment type="subcellular location">
    <subcellularLocation>
        <location evidence="1">Plastid</location>
        <location evidence="1">Chloroplast</location>
    </subcellularLocation>
</comment>
<feature type="domain" description="Aminoacyl-transfer RNA synthetases class-II family profile" evidence="15">
    <location>
        <begin position="1101"/>
        <end position="1318"/>
    </location>
</feature>
<dbReference type="FunFam" id="1.25.40.10:FF:000031">
    <property type="entry name" value="Pentatricopeptide repeat-containing protein mitochondrial"/>
    <property type="match status" value="1"/>
</dbReference>
<dbReference type="InterPro" id="IPR011990">
    <property type="entry name" value="TPR-like_helical_dom_sf"/>
</dbReference>
<dbReference type="GO" id="GO:0003723">
    <property type="term" value="F:RNA binding"/>
    <property type="evidence" value="ECO:0007669"/>
    <property type="project" value="InterPro"/>
</dbReference>
<feature type="repeat" description="PPR" evidence="14">
    <location>
        <begin position="306"/>
        <end position="340"/>
    </location>
</feature>
<feature type="repeat" description="PPR" evidence="14">
    <location>
        <begin position="104"/>
        <end position="138"/>
    </location>
</feature>
<evidence type="ECO:0000256" key="13">
    <source>
        <dbReference type="ARBA" id="ARBA00031113"/>
    </source>
</evidence>
<keyword evidence="7" id="KW-0677">Repeat</keyword>
<dbReference type="GO" id="GO:0009451">
    <property type="term" value="P:RNA modification"/>
    <property type="evidence" value="ECO:0007669"/>
    <property type="project" value="InterPro"/>
</dbReference>
<dbReference type="CDD" id="cd00770">
    <property type="entry name" value="SerRS_core"/>
    <property type="match status" value="1"/>
</dbReference>
<dbReference type="FunFam" id="1.25.40.10:FF:001326">
    <property type="entry name" value="Pentatricopeptide repeat-containing protein"/>
    <property type="match status" value="1"/>
</dbReference>
<dbReference type="FunFam" id="1.25.40.10:FF:002415">
    <property type="entry name" value="Uncharacterized protein"/>
    <property type="match status" value="1"/>
</dbReference>
<dbReference type="GO" id="GO:0004828">
    <property type="term" value="F:serine-tRNA ligase activity"/>
    <property type="evidence" value="ECO:0007669"/>
    <property type="project" value="UniProtKB-EC"/>
</dbReference>
<dbReference type="EC" id="6.1.1.11" evidence="3"/>
<dbReference type="InterPro" id="IPR042103">
    <property type="entry name" value="SerRS_1_N_sf"/>
</dbReference>
<reference evidence="16" key="1">
    <citation type="submission" date="2023-03" db="EMBL/GenBank/DDBJ databases">
        <title>Chromosome-scale reference genome and RAD-based genetic map of yellow starthistle (Centaurea solstitialis) reveal putative structural variation and QTLs associated with invader traits.</title>
        <authorList>
            <person name="Reatini B."/>
            <person name="Cang F.A."/>
            <person name="Jiang Q."/>
            <person name="Mckibben M.T.W."/>
            <person name="Barker M.S."/>
            <person name="Rieseberg L.H."/>
            <person name="Dlugosch K.M."/>
        </authorList>
    </citation>
    <scope>NUCLEOTIDE SEQUENCE</scope>
    <source>
        <strain evidence="16">CAN-66</strain>
        <tissue evidence="16">Leaf</tissue>
    </source>
</reference>
<dbReference type="NCBIfam" id="TIGR00414">
    <property type="entry name" value="serS"/>
    <property type="match status" value="1"/>
</dbReference>
<evidence type="ECO:0000256" key="12">
    <source>
        <dbReference type="ARBA" id="ARBA00023146"/>
    </source>
</evidence>
<dbReference type="GO" id="GO:0009507">
    <property type="term" value="C:chloroplast"/>
    <property type="evidence" value="ECO:0007669"/>
    <property type="project" value="UniProtKB-SubCell"/>
</dbReference>
<dbReference type="Pfam" id="PF14432">
    <property type="entry name" value="DYW_deaminase"/>
    <property type="match status" value="1"/>
</dbReference>
<evidence type="ECO:0000256" key="3">
    <source>
        <dbReference type="ARBA" id="ARBA00012840"/>
    </source>
</evidence>
<dbReference type="Pfam" id="PF00587">
    <property type="entry name" value="tRNA-synt_2b"/>
    <property type="match status" value="1"/>
</dbReference>
<evidence type="ECO:0000313" key="17">
    <source>
        <dbReference type="Proteomes" id="UP001172457"/>
    </source>
</evidence>
<evidence type="ECO:0000256" key="14">
    <source>
        <dbReference type="PROSITE-ProRule" id="PRU00708"/>
    </source>
</evidence>
<keyword evidence="6" id="KW-0934">Plastid</keyword>
<dbReference type="PANTHER" id="PTHR24015">
    <property type="entry name" value="OS07G0578800 PROTEIN-RELATED"/>
    <property type="match status" value="1"/>
</dbReference>
<dbReference type="EMBL" id="JARYMX010000005">
    <property type="protein sequence ID" value="KAJ9549062.1"/>
    <property type="molecule type" value="Genomic_DNA"/>
</dbReference>
<evidence type="ECO:0000256" key="1">
    <source>
        <dbReference type="ARBA" id="ARBA00004229"/>
    </source>
</evidence>
<keyword evidence="12" id="KW-0030">Aminoacyl-tRNA synthetase</keyword>
<evidence type="ECO:0000256" key="5">
    <source>
        <dbReference type="ARBA" id="ARBA00022598"/>
    </source>
</evidence>
<dbReference type="FunFam" id="1.25.40.10:FF:000073">
    <property type="entry name" value="Pentatricopeptide repeat-containing protein chloroplastic"/>
    <property type="match status" value="1"/>
</dbReference>
<dbReference type="InterPro" id="IPR033729">
    <property type="entry name" value="SerRS_core"/>
</dbReference>
<evidence type="ECO:0000256" key="4">
    <source>
        <dbReference type="ARBA" id="ARBA00022528"/>
    </source>
</evidence>
<dbReference type="SUPFAM" id="SSF55681">
    <property type="entry name" value="Class II aaRS and biotin synthetases"/>
    <property type="match status" value="1"/>
</dbReference>
<name>A0AA38W6W5_9ASTR</name>
<dbReference type="InterPro" id="IPR002314">
    <property type="entry name" value="aa-tRNA-synt_IIb"/>
</dbReference>
<dbReference type="PANTHER" id="PTHR24015:SF548">
    <property type="entry name" value="OS08G0340900 PROTEIN"/>
    <property type="match status" value="1"/>
</dbReference>
<comment type="caution">
    <text evidence="16">The sequence shown here is derived from an EMBL/GenBank/DDBJ whole genome shotgun (WGS) entry which is preliminary data.</text>
</comment>
<dbReference type="InterPro" id="IPR015866">
    <property type="entry name" value="Ser-tRNA-synth_1_N"/>
</dbReference>
<dbReference type="PROSITE" id="PS50862">
    <property type="entry name" value="AA_TRNA_LIGASE_II"/>
    <property type="match status" value="1"/>
</dbReference>
<dbReference type="Pfam" id="PF20431">
    <property type="entry name" value="E_motif"/>
    <property type="match status" value="1"/>
</dbReference>
<feature type="repeat" description="PPR" evidence="14">
    <location>
        <begin position="376"/>
        <end position="406"/>
    </location>
</feature>
<dbReference type="Gene3D" id="1.25.40.10">
    <property type="entry name" value="Tetratricopeptide repeat domain"/>
    <property type="match status" value="5"/>
</dbReference>
<feature type="repeat" description="PPR" evidence="14">
    <location>
        <begin position="407"/>
        <end position="441"/>
    </location>
</feature>
<dbReference type="InterPro" id="IPR002317">
    <property type="entry name" value="Ser-tRNA-ligase_type_1"/>
</dbReference>
<dbReference type="Pfam" id="PF02403">
    <property type="entry name" value="Seryl_tRNA_N"/>
    <property type="match status" value="1"/>
</dbReference>
<dbReference type="FunFam" id="1.25.40.10:FF:000395">
    <property type="entry name" value="Pentatricopeptide repeat-containing protein chloroplastic"/>
    <property type="match status" value="1"/>
</dbReference>
<dbReference type="NCBIfam" id="TIGR00756">
    <property type="entry name" value="PPR"/>
    <property type="match status" value="5"/>
</dbReference>
<evidence type="ECO:0000256" key="9">
    <source>
        <dbReference type="ARBA" id="ARBA00022840"/>
    </source>
</evidence>
<evidence type="ECO:0000256" key="11">
    <source>
        <dbReference type="ARBA" id="ARBA00022946"/>
    </source>
</evidence>
<protein>
    <recommendedName>
        <fullName evidence="3">serine--tRNA ligase</fullName>
        <ecNumber evidence="3">6.1.1.11</ecNumber>
    </recommendedName>
    <alternativeName>
        <fullName evidence="13">Seryl-tRNA synthetase</fullName>
    </alternativeName>
</protein>
<evidence type="ECO:0000256" key="7">
    <source>
        <dbReference type="ARBA" id="ARBA00022737"/>
    </source>
</evidence>
<keyword evidence="8" id="KW-0547">Nucleotide-binding</keyword>
<keyword evidence="17" id="KW-1185">Reference proteome</keyword>
<evidence type="ECO:0000256" key="6">
    <source>
        <dbReference type="ARBA" id="ARBA00022640"/>
    </source>
</evidence>
<dbReference type="InterPro" id="IPR045864">
    <property type="entry name" value="aa-tRNA-synth_II/BPL/LPL"/>
</dbReference>
<dbReference type="InterPro" id="IPR032867">
    <property type="entry name" value="DYW_dom"/>
</dbReference>
<organism evidence="16 17">
    <name type="scientific">Centaurea solstitialis</name>
    <name type="common">yellow star-thistle</name>
    <dbReference type="NCBI Taxonomy" id="347529"/>
    <lineage>
        <taxon>Eukaryota</taxon>
        <taxon>Viridiplantae</taxon>
        <taxon>Streptophyta</taxon>
        <taxon>Embryophyta</taxon>
        <taxon>Tracheophyta</taxon>
        <taxon>Spermatophyta</taxon>
        <taxon>Magnoliopsida</taxon>
        <taxon>eudicotyledons</taxon>
        <taxon>Gunneridae</taxon>
        <taxon>Pentapetalae</taxon>
        <taxon>asterids</taxon>
        <taxon>campanulids</taxon>
        <taxon>Asterales</taxon>
        <taxon>Asteraceae</taxon>
        <taxon>Carduoideae</taxon>
        <taxon>Cardueae</taxon>
        <taxon>Centaureinae</taxon>
        <taxon>Centaurea</taxon>
    </lineage>
</organism>
<dbReference type="SUPFAM" id="SSF46589">
    <property type="entry name" value="tRNA-binding arm"/>
    <property type="match status" value="1"/>
</dbReference>
<dbReference type="InterPro" id="IPR010978">
    <property type="entry name" value="tRNA-bd_arm"/>
</dbReference>
<keyword evidence="4" id="KW-0150">Chloroplast</keyword>
<evidence type="ECO:0000313" key="16">
    <source>
        <dbReference type="EMBL" id="KAJ9549062.1"/>
    </source>
</evidence>
<dbReference type="GO" id="GO:0006434">
    <property type="term" value="P:seryl-tRNA aminoacylation"/>
    <property type="evidence" value="ECO:0007669"/>
    <property type="project" value="InterPro"/>
</dbReference>
<keyword evidence="5" id="KW-0436">Ligase</keyword>
<dbReference type="Pfam" id="PF01535">
    <property type="entry name" value="PPR"/>
    <property type="match status" value="4"/>
</dbReference>
<dbReference type="InterPro" id="IPR006195">
    <property type="entry name" value="aa-tRNA-synth_II"/>
</dbReference>
<dbReference type="GO" id="GO:0005524">
    <property type="term" value="F:ATP binding"/>
    <property type="evidence" value="ECO:0007669"/>
    <property type="project" value="UniProtKB-KW"/>
</dbReference>
<dbReference type="InterPro" id="IPR002885">
    <property type="entry name" value="PPR_rpt"/>
</dbReference>
<feature type="repeat" description="PPR" evidence="14">
    <location>
        <begin position="205"/>
        <end position="239"/>
    </location>
</feature>
<feature type="repeat" description="PPR" evidence="14">
    <location>
        <begin position="508"/>
        <end position="542"/>
    </location>
</feature>
<keyword evidence="11" id="KW-0809">Transit peptide</keyword>
<dbReference type="Proteomes" id="UP001172457">
    <property type="component" value="Chromosome 5"/>
</dbReference>
<evidence type="ECO:0000256" key="8">
    <source>
        <dbReference type="ARBA" id="ARBA00022741"/>
    </source>
</evidence>
<sequence length="1345" mass="151440">MGSQVLLTASLPTTPQSSIASSSARIQHTLAQRNHIPAHVYKHPAAILLELCTSIQELHQIIPLVVKNGLYEEHLFQTKLVSLFCRYGSLTEATRVFEPIQDKNDAVYHTMLKGYAQNSSIFDGLSFFCRMMDDGVQPVVYNFTYLLKGCGESCLVRNGKEVHAQLILNGHEGDVYAMTCVVNMYAKCRLIDDAYKVFVRLPERDLVCWNTIIAGYAQNGLAGRAIELVSQMQAEGLRPDPVTVISVLPAIGNVGRLRVGKSIHGYVFRSGYERHANVSTALLDMYLKCGSLSIGRVIFDKMCGRNVVSWNIMIDGYAQNGDSEEALMLFDKMLDDGIKPTGVTIMAALHACADSGDLKRGQFIHRLVNELGLHPDVSVMNSLISMYCKCKRVDIAAEIFENLKGRTRVSWNAMILGYAQNGRLIDALNHFRHMKLQNVEPDSFTMVSIITAVSELSILRQGKWIHGVVTRICLDGNVFVKTALVDMYAKCGAIKSARKLFDLMDERHVTTWNAMIDGYGTHGCGKDAIELFEKMENGDVKPNSVTFLCIISACSHSGFVKEGIRYFSIMKEEYEIEPTMDHYGAMVDLLGRSGRLNEAWDFILKMPVEPEVNVFGAMLGACKIHKNVELGEMAADRLFKLNPNDGGYYVLLANMYSSASMWDKVTEIRSKMERRGIRKTPGYSSVDLGNEVHTFYSGSSWHSHSKKIYEFLEKLIDRIKAAGYVSDTDSVHDVEDDLQEQMVGTHSEKLAIAFGILNTRPGATIHVRKNLRVCGDCHTATKFISLVEQREIIVRDLHRFHHFKNGTCSCGDYCVKSMISLSAKLISVRVVVSYVTGDWWWWSPTSAGGRGGSYVRRRQQVVVVAVSYVAGESATDGDGGLYVVMMVMVASSIFSGVYHWFKQSVLLLQSSYLQNKSGRTMLGINLFKRTPEIIRESQRRRFANVEIVDKIVKLYEEWKSHQFELEQFRKDFNKINKEVARLRIAGEDASSLIRDTEENKQLTAKKEAQVQEARRALYSNLDLVGNIVHDSVPVSNDEELEWNLTTPFVGRNSIPSLKPRNDSSELGEKREEAKLRNHVELVDLLGIAELKRGANVAGDSVLHEERVMAKCAQLAQFDEELYKVTGEGDDKYLIATAEQPLCAYHMDDWIHPTQLPLRYAAYSSCFRKEAGSHGRDTLGIFRVHQFEKLEQFCVTSPNGNDSWDMHEEMMKNSEEFYQMLKLPYQVVSVVSGALNDAAAKKYDLEAWFPASSTYRELVSCSNCTDYQSRKLEIRYGQKKSNEETKQYCHLLNATLTATERTICCILENYQKEDGVEVPKVLQGFMGGKTFLPFHTKETKAKKSKA</sequence>
<comment type="similarity">
    <text evidence="2">Belongs to the PPR family. PCMP-H subfamily.</text>
</comment>
<proteinExistence type="inferred from homology"/>
<dbReference type="GO" id="GO:0008270">
    <property type="term" value="F:zinc ion binding"/>
    <property type="evidence" value="ECO:0007669"/>
    <property type="project" value="InterPro"/>
</dbReference>
<gene>
    <name evidence="16" type="ORF">OSB04_021605</name>
</gene>
<accession>A0AA38W6W5</accession>